<dbReference type="RefSeq" id="WP_048719365.1">
    <property type="nucleotide sequence ID" value="NZ_LFMW01000001.1"/>
</dbReference>
<dbReference type="Gene3D" id="3.20.20.100">
    <property type="entry name" value="NADP-dependent oxidoreductase domain"/>
    <property type="match status" value="1"/>
</dbReference>
<dbReference type="Pfam" id="PF00248">
    <property type="entry name" value="Aldo_ket_red"/>
    <property type="match status" value="1"/>
</dbReference>
<dbReference type="AlphaFoldDB" id="A0A0J8G3Q4"/>
<name>A0A0J8G3Q4_9PSED</name>
<evidence type="ECO:0000313" key="3">
    <source>
        <dbReference type="Proteomes" id="UP000037551"/>
    </source>
</evidence>
<feature type="domain" description="NADP-dependent oxidoreductase" evidence="1">
    <location>
        <begin position="5"/>
        <end position="57"/>
    </location>
</feature>
<dbReference type="InterPro" id="IPR023210">
    <property type="entry name" value="NADP_OxRdtase_dom"/>
</dbReference>
<comment type="caution">
    <text evidence="2">The sequence shown here is derived from an EMBL/GenBank/DDBJ whole genome shotgun (WGS) entry which is preliminary data.</text>
</comment>
<evidence type="ECO:0000259" key="1">
    <source>
        <dbReference type="Pfam" id="PF00248"/>
    </source>
</evidence>
<dbReference type="STRING" id="1674920.ACR52_00675"/>
<dbReference type="SUPFAM" id="SSF51430">
    <property type="entry name" value="NAD(P)-linked oxidoreductase"/>
    <property type="match status" value="1"/>
</dbReference>
<keyword evidence="3" id="KW-1185">Reference proteome</keyword>
<organism evidence="2 3">
    <name type="scientific">Pseudomonas fildesensis</name>
    <dbReference type="NCBI Taxonomy" id="1674920"/>
    <lineage>
        <taxon>Bacteria</taxon>
        <taxon>Pseudomonadati</taxon>
        <taxon>Pseudomonadota</taxon>
        <taxon>Gammaproteobacteria</taxon>
        <taxon>Pseudomonadales</taxon>
        <taxon>Pseudomonadaceae</taxon>
        <taxon>Pseudomonas</taxon>
    </lineage>
</organism>
<dbReference type="EMBL" id="LFMW01000001">
    <property type="protein sequence ID" value="KMT57165.1"/>
    <property type="molecule type" value="Genomic_DNA"/>
</dbReference>
<evidence type="ECO:0000313" key="2">
    <source>
        <dbReference type="EMBL" id="KMT57165.1"/>
    </source>
</evidence>
<dbReference type="InterPro" id="IPR036812">
    <property type="entry name" value="NAD(P)_OxRdtase_dom_sf"/>
</dbReference>
<dbReference type="Proteomes" id="UP000037551">
    <property type="component" value="Unassembled WGS sequence"/>
</dbReference>
<protein>
    <recommendedName>
        <fullName evidence="1">NADP-dependent oxidoreductase domain-containing protein</fullName>
    </recommendedName>
</protein>
<reference evidence="2 3" key="1">
    <citation type="submission" date="2015-06" db="EMBL/GenBank/DDBJ databases">
        <title>Draft genome sequence of an Antarctic Pseudomonas sp. strain KG01 with full potential for biotechnological applications.</title>
        <authorList>
            <person name="Pavlov M.S."/>
            <person name="Lira F."/>
            <person name="Martinez J.L."/>
            <person name="Marshall S.H."/>
        </authorList>
    </citation>
    <scope>NUCLEOTIDE SEQUENCE [LARGE SCALE GENOMIC DNA]</scope>
    <source>
        <strain evidence="2 3">KG01</strain>
    </source>
</reference>
<sequence length="77" mass="8503">MHDQERALDIIETLAAVGEEHGVSVARTCLAWLKDRPGITSLIVGARTEAHLRDNLARDAQLFLYGGLGQRHQDPLD</sequence>
<proteinExistence type="predicted"/>
<gene>
    <name evidence="2" type="ORF">ACR52_00675</name>
</gene>
<accession>A0A0J8G3Q4</accession>
<dbReference type="PATRIC" id="fig|1674920.3.peg.132"/>